<organism evidence="1 2">
    <name type="scientific">Ophiocordyceps polyrhachis-furcata BCC 54312</name>
    <dbReference type="NCBI Taxonomy" id="1330021"/>
    <lineage>
        <taxon>Eukaryota</taxon>
        <taxon>Fungi</taxon>
        <taxon>Dikarya</taxon>
        <taxon>Ascomycota</taxon>
        <taxon>Pezizomycotina</taxon>
        <taxon>Sordariomycetes</taxon>
        <taxon>Hypocreomycetidae</taxon>
        <taxon>Hypocreales</taxon>
        <taxon>Ophiocordycipitaceae</taxon>
        <taxon>Ophiocordyceps</taxon>
    </lineage>
</organism>
<dbReference type="EMBL" id="LKCN02000006">
    <property type="protein sequence ID" value="RCI13396.1"/>
    <property type="molecule type" value="Genomic_DNA"/>
</dbReference>
<comment type="caution">
    <text evidence="1">The sequence shown here is derived from an EMBL/GenBank/DDBJ whole genome shotgun (WGS) entry which is preliminary data.</text>
</comment>
<proteinExistence type="predicted"/>
<protein>
    <submittedName>
        <fullName evidence="1">Uncharacterized protein</fullName>
    </submittedName>
</protein>
<sequence>VIIVIVTAIDALQIVRLIYDVKVFLQITYLLSVTYSHVIVL</sequence>
<dbReference type="AlphaFoldDB" id="A0A367LG44"/>
<dbReference type="Proteomes" id="UP000253664">
    <property type="component" value="Unassembled WGS sequence"/>
</dbReference>
<name>A0A367LG44_9HYPO</name>
<keyword evidence="2" id="KW-1185">Reference proteome</keyword>
<gene>
    <name evidence="1" type="ORF">L249_5499</name>
</gene>
<evidence type="ECO:0000313" key="1">
    <source>
        <dbReference type="EMBL" id="RCI13396.1"/>
    </source>
</evidence>
<feature type="non-terminal residue" evidence="1">
    <location>
        <position position="1"/>
    </location>
</feature>
<evidence type="ECO:0000313" key="2">
    <source>
        <dbReference type="Proteomes" id="UP000253664"/>
    </source>
</evidence>
<reference evidence="1 2" key="1">
    <citation type="journal article" date="2015" name="BMC Genomics">
        <title>Insights from the genome of Ophiocordyceps polyrhachis-furcata to pathogenicity and host specificity in insect fungi.</title>
        <authorList>
            <person name="Wichadakul D."/>
            <person name="Kobmoo N."/>
            <person name="Ingsriswang S."/>
            <person name="Tangphatsornruang S."/>
            <person name="Chantasingh D."/>
            <person name="Luangsa-ard J.J."/>
            <person name="Eurwilaichitr L."/>
        </authorList>
    </citation>
    <scope>NUCLEOTIDE SEQUENCE [LARGE SCALE GENOMIC DNA]</scope>
    <source>
        <strain evidence="1 2">BCC 54312</strain>
    </source>
</reference>
<accession>A0A367LG44</accession>